<dbReference type="AlphaFoldDB" id="A0AAV9ZEI1"/>
<sequence length="212" mass="24769">ELITWLRSKTYVVALIRQTQADAGRSPLSVIRAVLTRWTSHYLAYKRLLELKLTLQTLALQDSLRDTNSKQLVTGDQKAKAKAQEMLKIIGNSVFWDAVERIKRHLEPLAMATNIMQGIECRLDVWLQTELLLWTFGNLYRAFNELTDPADRHVKKAVLASIELRWSKCDQDVFIAAWIFNLYFSVSWFKSHPFLSNRGIFSLLRRLHNRFF</sequence>
<evidence type="ECO:0000313" key="1">
    <source>
        <dbReference type="EMBL" id="KAK6978268.1"/>
    </source>
</evidence>
<name>A0AAV9ZEI1_9AGAR</name>
<protein>
    <submittedName>
        <fullName evidence="1">Uncharacterized protein</fullName>
    </submittedName>
</protein>
<keyword evidence="2" id="KW-1185">Reference proteome</keyword>
<gene>
    <name evidence="1" type="ORF">R3P38DRAFT_2471519</name>
</gene>
<dbReference type="Proteomes" id="UP001362999">
    <property type="component" value="Unassembled WGS sequence"/>
</dbReference>
<organism evidence="1 2">
    <name type="scientific">Favolaschia claudopus</name>
    <dbReference type="NCBI Taxonomy" id="2862362"/>
    <lineage>
        <taxon>Eukaryota</taxon>
        <taxon>Fungi</taxon>
        <taxon>Dikarya</taxon>
        <taxon>Basidiomycota</taxon>
        <taxon>Agaricomycotina</taxon>
        <taxon>Agaricomycetes</taxon>
        <taxon>Agaricomycetidae</taxon>
        <taxon>Agaricales</taxon>
        <taxon>Marasmiineae</taxon>
        <taxon>Mycenaceae</taxon>
        <taxon>Favolaschia</taxon>
    </lineage>
</organism>
<comment type="caution">
    <text evidence="1">The sequence shown here is derived from an EMBL/GenBank/DDBJ whole genome shotgun (WGS) entry which is preliminary data.</text>
</comment>
<accession>A0AAV9ZEI1</accession>
<dbReference type="InterPro" id="IPR012337">
    <property type="entry name" value="RNaseH-like_sf"/>
</dbReference>
<feature type="non-terminal residue" evidence="1">
    <location>
        <position position="212"/>
    </location>
</feature>
<evidence type="ECO:0000313" key="2">
    <source>
        <dbReference type="Proteomes" id="UP001362999"/>
    </source>
</evidence>
<feature type="non-terminal residue" evidence="1">
    <location>
        <position position="1"/>
    </location>
</feature>
<reference evidence="1 2" key="1">
    <citation type="journal article" date="2024" name="J Genomics">
        <title>Draft genome sequencing and assembly of Favolaschia claudopus CIRM-BRFM 2984 isolated from oak limbs.</title>
        <authorList>
            <person name="Navarro D."/>
            <person name="Drula E."/>
            <person name="Chaduli D."/>
            <person name="Cazenave R."/>
            <person name="Ahrendt S."/>
            <person name="Wang J."/>
            <person name="Lipzen A."/>
            <person name="Daum C."/>
            <person name="Barry K."/>
            <person name="Grigoriev I.V."/>
            <person name="Favel A."/>
            <person name="Rosso M.N."/>
            <person name="Martin F."/>
        </authorList>
    </citation>
    <scope>NUCLEOTIDE SEQUENCE [LARGE SCALE GENOMIC DNA]</scope>
    <source>
        <strain evidence="1 2">CIRM-BRFM 2984</strain>
    </source>
</reference>
<dbReference type="EMBL" id="JAWWNJ010000160">
    <property type="protein sequence ID" value="KAK6978268.1"/>
    <property type="molecule type" value="Genomic_DNA"/>
</dbReference>
<dbReference type="SUPFAM" id="SSF53098">
    <property type="entry name" value="Ribonuclease H-like"/>
    <property type="match status" value="1"/>
</dbReference>
<proteinExistence type="predicted"/>